<evidence type="ECO:0000256" key="4">
    <source>
        <dbReference type="PIRSR" id="PIRSR602081-1"/>
    </source>
</evidence>
<dbReference type="GO" id="GO:0003677">
    <property type="term" value="F:DNA binding"/>
    <property type="evidence" value="ECO:0007669"/>
    <property type="project" value="TreeGrafter"/>
</dbReference>
<dbReference type="SUPFAM" id="SSF48173">
    <property type="entry name" value="Cryptochrome/photolyase FAD-binding domain"/>
    <property type="match status" value="1"/>
</dbReference>
<dbReference type="GO" id="GO:0071949">
    <property type="term" value="F:FAD binding"/>
    <property type="evidence" value="ECO:0007669"/>
    <property type="project" value="TreeGrafter"/>
</dbReference>
<comment type="cofactor">
    <cofactor evidence="4">
        <name>FAD</name>
        <dbReference type="ChEBI" id="CHEBI:57692"/>
    </cofactor>
    <text evidence="4">Binds 1 FAD per subunit.</text>
</comment>
<evidence type="ECO:0000313" key="7">
    <source>
        <dbReference type="Proteomes" id="UP000594638"/>
    </source>
</evidence>
<protein>
    <submittedName>
        <fullName evidence="6">Cryptochrome 1 2, partial</fullName>
    </submittedName>
</protein>
<dbReference type="EMBL" id="CACTIH010005491">
    <property type="protein sequence ID" value="CAA2995153.1"/>
    <property type="molecule type" value="Genomic_DNA"/>
</dbReference>
<dbReference type="Gene3D" id="1.10.579.10">
    <property type="entry name" value="DNA Cyclobutane Dipyrimidine Photolyase, subunit A, domain 3"/>
    <property type="match status" value="1"/>
</dbReference>
<dbReference type="InterPro" id="IPR036134">
    <property type="entry name" value="Crypto/Photolyase_FAD-like_sf"/>
</dbReference>
<sequence length="169" mass="19344">MKYFWDTLLDSDLESDALGWLYITGTLPNGHKFDRIDTPRLQGYKFDPNGEYVRRWLPELSRLPTGWIHHPWNALESVFKAVGIELGSNYPLPNVDIDAAKDGLQEALSQMWQHEAGADNGMEEGLGDSSESAPIAFSQECKPRWKMKLSEITQQVQDFNCTRIIWSRV</sequence>
<accession>A0A8S0SU04</accession>
<dbReference type="Proteomes" id="UP000594638">
    <property type="component" value="Unassembled WGS sequence"/>
</dbReference>
<dbReference type="OrthoDB" id="1722871at2759"/>
<keyword evidence="2 4" id="KW-0285">Flavoprotein</keyword>
<proteinExistence type="inferred from homology"/>
<feature type="binding site" evidence="4">
    <location>
        <begin position="10"/>
        <end position="12"/>
    </location>
    <ligand>
        <name>FAD</name>
        <dbReference type="ChEBI" id="CHEBI:57692"/>
    </ligand>
</feature>
<evidence type="ECO:0000313" key="6">
    <source>
        <dbReference type="EMBL" id="CAA2995153.1"/>
    </source>
</evidence>
<dbReference type="GO" id="GO:0032922">
    <property type="term" value="P:circadian regulation of gene expression"/>
    <property type="evidence" value="ECO:0007669"/>
    <property type="project" value="TreeGrafter"/>
</dbReference>
<evidence type="ECO:0000259" key="5">
    <source>
        <dbReference type="Pfam" id="PF03441"/>
    </source>
</evidence>
<dbReference type="GO" id="GO:0003904">
    <property type="term" value="F:deoxyribodipyrimidine photo-lyase activity"/>
    <property type="evidence" value="ECO:0007669"/>
    <property type="project" value="TreeGrafter"/>
</dbReference>
<dbReference type="PANTHER" id="PTHR11455">
    <property type="entry name" value="CRYPTOCHROME"/>
    <property type="match status" value="1"/>
</dbReference>
<comment type="caution">
    <text evidence="6">The sequence shown here is derived from an EMBL/GenBank/DDBJ whole genome shotgun (WGS) entry which is preliminary data.</text>
</comment>
<dbReference type="InterPro" id="IPR005101">
    <property type="entry name" value="Cryptochr/Photolyase_FAD-bd"/>
</dbReference>
<reference evidence="6 7" key="1">
    <citation type="submission" date="2019-12" db="EMBL/GenBank/DDBJ databases">
        <authorList>
            <person name="Alioto T."/>
            <person name="Alioto T."/>
            <person name="Gomez Garrido J."/>
        </authorList>
    </citation>
    <scope>NUCLEOTIDE SEQUENCE [LARGE SCALE GENOMIC DNA]</scope>
</reference>
<comment type="similarity">
    <text evidence="1">Belongs to the DNA photolyase class-1 family.</text>
</comment>
<evidence type="ECO:0000256" key="3">
    <source>
        <dbReference type="ARBA" id="ARBA00022827"/>
    </source>
</evidence>
<dbReference type="InterPro" id="IPR002081">
    <property type="entry name" value="Cryptochrome/DNA_photolyase_1"/>
</dbReference>
<evidence type="ECO:0000256" key="1">
    <source>
        <dbReference type="ARBA" id="ARBA00005862"/>
    </source>
</evidence>
<dbReference type="Gramene" id="OE9A101413T1">
    <property type="protein sequence ID" value="OE9A101413C1"/>
    <property type="gene ID" value="OE9A101413"/>
</dbReference>
<dbReference type="AlphaFoldDB" id="A0A8S0SU04"/>
<dbReference type="GO" id="GO:0043153">
    <property type="term" value="P:entrainment of circadian clock by photoperiod"/>
    <property type="evidence" value="ECO:0007669"/>
    <property type="project" value="TreeGrafter"/>
</dbReference>
<keyword evidence="7" id="KW-1185">Reference proteome</keyword>
<dbReference type="GO" id="GO:0005737">
    <property type="term" value="C:cytoplasm"/>
    <property type="evidence" value="ECO:0007669"/>
    <property type="project" value="TreeGrafter"/>
</dbReference>
<dbReference type="PANTHER" id="PTHR11455:SF50">
    <property type="entry name" value="CRYPTOCHROME-1"/>
    <property type="match status" value="1"/>
</dbReference>
<evidence type="ECO:0000256" key="2">
    <source>
        <dbReference type="ARBA" id="ARBA00022630"/>
    </source>
</evidence>
<name>A0A8S0SU04_OLEEU</name>
<dbReference type="Pfam" id="PF03441">
    <property type="entry name" value="FAD_binding_7"/>
    <property type="match status" value="1"/>
</dbReference>
<dbReference type="GO" id="GO:0005634">
    <property type="term" value="C:nucleus"/>
    <property type="evidence" value="ECO:0007669"/>
    <property type="project" value="TreeGrafter"/>
</dbReference>
<keyword evidence="3 4" id="KW-0274">FAD</keyword>
<feature type="domain" description="Cryptochrome/DNA photolyase FAD-binding" evidence="5">
    <location>
        <begin position="2"/>
        <end position="108"/>
    </location>
</feature>
<gene>
    <name evidence="6" type="ORF">OLEA9_A101413</name>
</gene>
<organism evidence="6 7">
    <name type="scientific">Olea europaea subsp. europaea</name>
    <dbReference type="NCBI Taxonomy" id="158383"/>
    <lineage>
        <taxon>Eukaryota</taxon>
        <taxon>Viridiplantae</taxon>
        <taxon>Streptophyta</taxon>
        <taxon>Embryophyta</taxon>
        <taxon>Tracheophyta</taxon>
        <taxon>Spermatophyta</taxon>
        <taxon>Magnoliopsida</taxon>
        <taxon>eudicotyledons</taxon>
        <taxon>Gunneridae</taxon>
        <taxon>Pentapetalae</taxon>
        <taxon>asterids</taxon>
        <taxon>lamiids</taxon>
        <taxon>Lamiales</taxon>
        <taxon>Oleaceae</taxon>
        <taxon>Oleeae</taxon>
        <taxon>Olea</taxon>
    </lineage>
</organism>